<feature type="domain" description="TfoX N-terminal" evidence="2">
    <location>
        <begin position="15"/>
        <end position="108"/>
    </location>
</feature>
<name>A0ABU8RMA6_9ACTN</name>
<evidence type="ECO:0000313" key="4">
    <source>
        <dbReference type="Proteomes" id="UP001387100"/>
    </source>
</evidence>
<keyword evidence="4" id="KW-1185">Reference proteome</keyword>
<dbReference type="EMBL" id="JBBIAA010000016">
    <property type="protein sequence ID" value="MEJ5946114.1"/>
    <property type="molecule type" value="Genomic_DNA"/>
</dbReference>
<sequence length="127" mass="13386">MAYDEQLADRVRAVLDDEPDVDERRMFGGLALLLGGRMAVAVTGRGGLMVRVGPAGVGPDAAEELLDRPGVEPVVMPGRPTRGWVHVRAERLGDDAALEEWVRRGADEARRGAGGSGDGGDGEDGRP</sequence>
<gene>
    <name evidence="3" type="ORF">WDZ17_12505</name>
</gene>
<evidence type="ECO:0000256" key="1">
    <source>
        <dbReference type="SAM" id="MobiDB-lite"/>
    </source>
</evidence>
<dbReference type="Gene3D" id="3.30.1460.30">
    <property type="entry name" value="YgaC/TfoX-N like chaperone"/>
    <property type="match status" value="1"/>
</dbReference>
<evidence type="ECO:0000313" key="3">
    <source>
        <dbReference type="EMBL" id="MEJ5946114.1"/>
    </source>
</evidence>
<evidence type="ECO:0000259" key="2">
    <source>
        <dbReference type="Pfam" id="PF04993"/>
    </source>
</evidence>
<dbReference type="RefSeq" id="WP_339575498.1">
    <property type="nucleotide sequence ID" value="NZ_JBBIAA010000016.1"/>
</dbReference>
<reference evidence="3 4" key="1">
    <citation type="journal article" date="2017" name="Int. J. Syst. Evol. Microbiol.">
        <title>Pseudokineococcus basanitobsidens sp. nov., isolated from volcanic rock.</title>
        <authorList>
            <person name="Lee D.W."/>
            <person name="Park M.Y."/>
            <person name="Kim J.J."/>
            <person name="Kim B.S."/>
        </authorList>
    </citation>
    <scope>NUCLEOTIDE SEQUENCE [LARGE SCALE GENOMIC DNA]</scope>
    <source>
        <strain evidence="3 4">DSM 103726</strain>
    </source>
</reference>
<dbReference type="InterPro" id="IPR007076">
    <property type="entry name" value="TfoX_N"/>
</dbReference>
<organism evidence="3 4">
    <name type="scientific">Pseudokineococcus basanitobsidens</name>
    <dbReference type="NCBI Taxonomy" id="1926649"/>
    <lineage>
        <taxon>Bacteria</taxon>
        <taxon>Bacillati</taxon>
        <taxon>Actinomycetota</taxon>
        <taxon>Actinomycetes</taxon>
        <taxon>Kineosporiales</taxon>
        <taxon>Kineosporiaceae</taxon>
        <taxon>Pseudokineococcus</taxon>
    </lineage>
</organism>
<accession>A0ABU8RMA6</accession>
<comment type="caution">
    <text evidence="3">The sequence shown here is derived from an EMBL/GenBank/DDBJ whole genome shotgun (WGS) entry which is preliminary data.</text>
</comment>
<proteinExistence type="predicted"/>
<feature type="region of interest" description="Disordered" evidence="1">
    <location>
        <begin position="107"/>
        <end position="127"/>
    </location>
</feature>
<dbReference type="Proteomes" id="UP001387100">
    <property type="component" value="Unassembled WGS sequence"/>
</dbReference>
<dbReference type="Pfam" id="PF04993">
    <property type="entry name" value="TfoX_N"/>
    <property type="match status" value="1"/>
</dbReference>
<dbReference type="SUPFAM" id="SSF159894">
    <property type="entry name" value="YgaC/TfoX-N like"/>
    <property type="match status" value="1"/>
</dbReference>
<protein>
    <submittedName>
        <fullName evidence="3">TfoX/Sxy family protein</fullName>
    </submittedName>
</protein>